<dbReference type="Gene3D" id="2.40.30.10">
    <property type="entry name" value="Translation factors"/>
    <property type="match status" value="1"/>
</dbReference>
<accession>A0A6L6XS74</accession>
<dbReference type="RefSeq" id="WP_157342389.1">
    <property type="nucleotide sequence ID" value="NZ_WSEK01000004.1"/>
</dbReference>
<dbReference type="InterPro" id="IPR039374">
    <property type="entry name" value="SIP_fam"/>
</dbReference>
<feature type="domain" description="FAD-binding FR-type" evidence="1">
    <location>
        <begin position="11"/>
        <end position="148"/>
    </location>
</feature>
<protein>
    <submittedName>
        <fullName evidence="2">Siderophore-interacting protein</fullName>
    </submittedName>
</protein>
<keyword evidence="3" id="KW-1185">Reference proteome</keyword>
<dbReference type="Pfam" id="PF08021">
    <property type="entry name" value="FAD_binding_9"/>
    <property type="match status" value="1"/>
</dbReference>
<evidence type="ECO:0000313" key="2">
    <source>
        <dbReference type="EMBL" id="MVQ49633.1"/>
    </source>
</evidence>
<organism evidence="2 3">
    <name type="scientific">Nocardioides agri</name>
    <dbReference type="NCBI Taxonomy" id="2682843"/>
    <lineage>
        <taxon>Bacteria</taxon>
        <taxon>Bacillati</taxon>
        <taxon>Actinomycetota</taxon>
        <taxon>Actinomycetes</taxon>
        <taxon>Propionibacteriales</taxon>
        <taxon>Nocardioidaceae</taxon>
        <taxon>Nocardioides</taxon>
    </lineage>
</organism>
<dbReference type="Proteomes" id="UP000473525">
    <property type="component" value="Unassembled WGS sequence"/>
</dbReference>
<dbReference type="InterPro" id="IPR007037">
    <property type="entry name" value="SIP_rossman_dom"/>
</dbReference>
<dbReference type="CDD" id="cd06193">
    <property type="entry name" value="siderophore_interacting"/>
    <property type="match status" value="1"/>
</dbReference>
<dbReference type="GO" id="GO:0016491">
    <property type="term" value="F:oxidoreductase activity"/>
    <property type="evidence" value="ECO:0007669"/>
    <property type="project" value="InterPro"/>
</dbReference>
<dbReference type="InterPro" id="IPR013113">
    <property type="entry name" value="SIP_FAD-bd"/>
</dbReference>
<dbReference type="InterPro" id="IPR039261">
    <property type="entry name" value="FNR_nucleotide-bd"/>
</dbReference>
<comment type="caution">
    <text evidence="2">The sequence shown here is derived from an EMBL/GenBank/DDBJ whole genome shotgun (WGS) entry which is preliminary data.</text>
</comment>
<name>A0A6L6XS74_9ACTN</name>
<proteinExistence type="predicted"/>
<dbReference type="Pfam" id="PF04954">
    <property type="entry name" value="SIP"/>
    <property type="match status" value="1"/>
</dbReference>
<dbReference type="PANTHER" id="PTHR30157">
    <property type="entry name" value="FERRIC REDUCTASE, NADPH-DEPENDENT"/>
    <property type="match status" value="1"/>
</dbReference>
<dbReference type="PROSITE" id="PS51384">
    <property type="entry name" value="FAD_FR"/>
    <property type="match status" value="1"/>
</dbReference>
<sequence length="314" mass="33159">MTVTAPQSLPMILDEVEVVGVDRLSPSFVRVELGGACLADFGVEGPLYDQRIKLVFPGVPGGPLPSFAGADDSWWTTWLSRPEEERGHMRTYTVRDVVGSGVDTRLVVDIVVHGDAHGTPGPGCAWAARAQVGDRVVLMAPRRGIRYGGIEFVPPAATGRLLLVGDETAVPAVCAILAQLPADAVGAAFLEVPTAADVLPVVHPEGVSVSWHPREGADHGAALHPAVLAHLGVRAAPLEEPAEVDPDLWETPTYSSSGEAIDGSAADGDELYAWIAGESAVVTALRRVLVKDLGVDRTQVAFMGYWRKGVAMRS</sequence>
<dbReference type="PANTHER" id="PTHR30157:SF0">
    <property type="entry name" value="NADPH-DEPENDENT FERRIC-CHELATE REDUCTASE"/>
    <property type="match status" value="1"/>
</dbReference>
<gene>
    <name evidence="2" type="ORF">GON03_10610</name>
</gene>
<evidence type="ECO:0000313" key="3">
    <source>
        <dbReference type="Proteomes" id="UP000473525"/>
    </source>
</evidence>
<dbReference type="InterPro" id="IPR017927">
    <property type="entry name" value="FAD-bd_FR_type"/>
</dbReference>
<dbReference type="AlphaFoldDB" id="A0A6L6XS74"/>
<evidence type="ECO:0000259" key="1">
    <source>
        <dbReference type="PROSITE" id="PS51384"/>
    </source>
</evidence>
<reference evidence="2 3" key="1">
    <citation type="submission" date="2019-12" db="EMBL/GenBank/DDBJ databases">
        <authorList>
            <person name="Huq M.A."/>
        </authorList>
    </citation>
    <scope>NUCLEOTIDE SEQUENCE [LARGE SCALE GENOMIC DNA]</scope>
    <source>
        <strain evidence="2 3">MAH-18</strain>
    </source>
</reference>
<dbReference type="EMBL" id="WSEK01000004">
    <property type="protein sequence ID" value="MVQ49633.1"/>
    <property type="molecule type" value="Genomic_DNA"/>
</dbReference>
<dbReference type="Gene3D" id="3.40.50.80">
    <property type="entry name" value="Nucleotide-binding domain of ferredoxin-NADP reductase (FNR) module"/>
    <property type="match status" value="1"/>
</dbReference>